<reference evidence="2" key="1">
    <citation type="submission" date="2022-06" db="EMBL/GenBank/DDBJ databases">
        <title>Complete genome sequences of two strains of the flax pathogen Septoria linicola.</title>
        <authorList>
            <person name="Lapalu N."/>
            <person name="Simon A."/>
            <person name="Demenou B."/>
            <person name="Paumier D."/>
            <person name="Guillot M.-P."/>
            <person name="Gout L."/>
            <person name="Valade R."/>
        </authorList>
    </citation>
    <scope>NUCLEOTIDE SEQUENCE</scope>
    <source>
        <strain evidence="2">SE15195</strain>
    </source>
</reference>
<feature type="compositionally biased region" description="Polar residues" evidence="1">
    <location>
        <begin position="1"/>
        <end position="11"/>
    </location>
</feature>
<dbReference type="PANTHER" id="PTHR42085:SF2">
    <property type="entry name" value="F-BOX DOMAIN-CONTAINING PROTEIN"/>
    <property type="match status" value="1"/>
</dbReference>
<gene>
    <name evidence="2" type="ORF">Slin15195_G078880</name>
</gene>
<evidence type="ECO:0000313" key="2">
    <source>
        <dbReference type="EMBL" id="USW54569.1"/>
    </source>
</evidence>
<dbReference type="Proteomes" id="UP001056384">
    <property type="component" value="Chromosome 6"/>
</dbReference>
<dbReference type="PANTHER" id="PTHR42085">
    <property type="entry name" value="F-BOX DOMAIN-CONTAINING PROTEIN"/>
    <property type="match status" value="1"/>
</dbReference>
<dbReference type="AlphaFoldDB" id="A0A9Q9ELP2"/>
<proteinExistence type="predicted"/>
<sequence length="340" mass="39070">MELDQNTNATCCQPEPHEQQATSIDQPAALAIDPPSEAELRKLVTKAARASKYVDPELRRTFAQMAQQKDSVTPFRFLDLPSELRTRIYESLMLRKDPRMIPSICGRGKSDGTKPHKICLVNRQIRQEALSIFYGGNIFRAHIHRNDFSFFTSWLDLIGDANRKRLRTVHFALQDRWLCADGVLDLVRTLTRISGTEKLAFTIDTKDWVHNYSRAYNSVPREHVTNGKPIQKTFKMLERALILVQTLREAGDVSETKLRYEFRKWLDVKGYKCSGHTAPSVVHEKETEYYGFCSITGRETSQFNPISCDRGFSALYEEMRKAYGPHDTDSEEEIEEGLRG</sequence>
<evidence type="ECO:0000313" key="3">
    <source>
        <dbReference type="Proteomes" id="UP001056384"/>
    </source>
</evidence>
<name>A0A9Q9ELP2_9PEZI</name>
<dbReference type="EMBL" id="CP099423">
    <property type="protein sequence ID" value="USW54569.1"/>
    <property type="molecule type" value="Genomic_DNA"/>
</dbReference>
<evidence type="ECO:0000256" key="1">
    <source>
        <dbReference type="SAM" id="MobiDB-lite"/>
    </source>
</evidence>
<organism evidence="2 3">
    <name type="scientific">Septoria linicola</name>
    <dbReference type="NCBI Taxonomy" id="215465"/>
    <lineage>
        <taxon>Eukaryota</taxon>
        <taxon>Fungi</taxon>
        <taxon>Dikarya</taxon>
        <taxon>Ascomycota</taxon>
        <taxon>Pezizomycotina</taxon>
        <taxon>Dothideomycetes</taxon>
        <taxon>Dothideomycetidae</taxon>
        <taxon>Mycosphaerellales</taxon>
        <taxon>Mycosphaerellaceae</taxon>
        <taxon>Septoria</taxon>
    </lineage>
</organism>
<accession>A0A9Q9ELP2</accession>
<feature type="region of interest" description="Disordered" evidence="1">
    <location>
        <begin position="1"/>
        <end position="26"/>
    </location>
</feature>
<dbReference type="OrthoDB" id="3650679at2759"/>
<protein>
    <recommendedName>
        <fullName evidence="4">F-box domain-containing protein</fullName>
    </recommendedName>
</protein>
<dbReference type="InterPro" id="IPR038883">
    <property type="entry name" value="AN11006-like"/>
</dbReference>
<keyword evidence="3" id="KW-1185">Reference proteome</keyword>
<evidence type="ECO:0008006" key="4">
    <source>
        <dbReference type="Google" id="ProtNLM"/>
    </source>
</evidence>